<gene>
    <name evidence="3" type="ORF">FloV-SA2_00235</name>
</gene>
<proteinExistence type="predicted"/>
<dbReference type="GO" id="GO:0008670">
    <property type="term" value="F:2,4-dienoyl-CoA reductase (NADPH) activity"/>
    <property type="evidence" value="ECO:0007669"/>
    <property type="project" value="InterPro"/>
</dbReference>
<dbReference type="EMBL" id="PP542043">
    <property type="protein sequence ID" value="XDO02054.1"/>
    <property type="molecule type" value="Genomic_DNA"/>
</dbReference>
<evidence type="ECO:0000313" key="3">
    <source>
        <dbReference type="EMBL" id="XDO02054.1"/>
    </source>
</evidence>
<protein>
    <submittedName>
        <fullName evidence="3">Fabg-Like 3-Oxoacyl-(Acyl-Carrier-Protein) Reductase</fullName>
    </submittedName>
</protein>
<evidence type="ECO:0000256" key="1">
    <source>
        <dbReference type="ARBA" id="ARBA00022857"/>
    </source>
</evidence>
<accession>A0AB39J6W4</accession>
<dbReference type="PANTHER" id="PTHR43296:SF2">
    <property type="entry name" value="PEROXISOMAL 2,4-DIENOYL-COA REDUCTASE [(3E)-ENOYL-COA-PRODUCING]"/>
    <property type="match status" value="1"/>
</dbReference>
<keyword evidence="1" id="KW-0521">NADP</keyword>
<keyword evidence="2" id="KW-0560">Oxidoreductase</keyword>
<dbReference type="PANTHER" id="PTHR43296">
    <property type="entry name" value="PEROXISOMAL 2,4-DIENOYL-COA REDUCTASE"/>
    <property type="match status" value="1"/>
</dbReference>
<dbReference type="Gene3D" id="3.40.50.720">
    <property type="entry name" value="NAD(P)-binding Rossmann-like Domain"/>
    <property type="match status" value="1"/>
</dbReference>
<dbReference type="InterPro" id="IPR045017">
    <property type="entry name" value="DECR2-like"/>
</dbReference>
<name>A0AB39J6W4_9VIRU</name>
<dbReference type="InterPro" id="IPR036291">
    <property type="entry name" value="NAD(P)-bd_dom_sf"/>
</dbReference>
<sequence length="274" mass="30274">MLKGVYKNKNILITGGSSGLGKNMCINYAMNGGRIINISRNSEKMNALNSKLNDINNVNHLYYSADVSSYKEIENIKNDLKTKGIIPDIIINNAAGNFLCPFKKLSENGWKRVIDIVLNGNFNITHIFGKQLIENKKPGVFLNITTTYSNTGSALVIPSAVAKSGVDALMKSLTVEWGKHNIRFVGIAPGPMEGTGGASKLDPYNIFKAFNDYTNPTGRMCKLDEVSNLAMYLTSEKASYINGEIVRIDGGELNKNSGEFNFITNIPYYEYLMR</sequence>
<dbReference type="SUPFAM" id="SSF51735">
    <property type="entry name" value="NAD(P)-binding Rossmann-fold domains"/>
    <property type="match status" value="1"/>
</dbReference>
<dbReference type="InterPro" id="IPR002347">
    <property type="entry name" value="SDR_fam"/>
</dbReference>
<organism evidence="3">
    <name type="scientific">Florenciella sp. virus SA2</name>
    <dbReference type="NCBI Taxonomy" id="3240092"/>
    <lineage>
        <taxon>Viruses</taxon>
    </lineage>
</organism>
<evidence type="ECO:0000256" key="2">
    <source>
        <dbReference type="ARBA" id="ARBA00023002"/>
    </source>
</evidence>
<reference evidence="3" key="1">
    <citation type="submission" date="2024-03" db="EMBL/GenBank/DDBJ databases">
        <title>Eukaryotic viruses encode the ribosomal protein eL40.</title>
        <authorList>
            <person name="Thomy J."/>
            <person name="Schvarcz C.R."/>
            <person name="McBeain K.A."/>
            <person name="Edwards K.F."/>
            <person name="Steward G.F."/>
        </authorList>
    </citation>
    <scope>NUCLEOTIDE SEQUENCE</scope>
    <source>
        <strain evidence="3">FloV-SA2</strain>
    </source>
</reference>
<dbReference type="GO" id="GO:0009062">
    <property type="term" value="P:fatty acid catabolic process"/>
    <property type="evidence" value="ECO:0007669"/>
    <property type="project" value="InterPro"/>
</dbReference>
<dbReference type="Pfam" id="PF13561">
    <property type="entry name" value="adh_short_C2"/>
    <property type="match status" value="1"/>
</dbReference>
<dbReference type="PRINTS" id="PR00081">
    <property type="entry name" value="GDHRDH"/>
</dbReference>